<evidence type="ECO:0000313" key="1">
    <source>
        <dbReference type="EMBL" id="KAI3723196.1"/>
    </source>
</evidence>
<protein>
    <submittedName>
        <fullName evidence="1">Uncharacterized protein</fullName>
    </submittedName>
</protein>
<proteinExistence type="predicted"/>
<name>A0ACB9BMC8_CICIN</name>
<dbReference type="Proteomes" id="UP001055811">
    <property type="component" value="Linkage Group LG06"/>
</dbReference>
<evidence type="ECO:0000313" key="2">
    <source>
        <dbReference type="Proteomes" id="UP001055811"/>
    </source>
</evidence>
<reference evidence="2" key="1">
    <citation type="journal article" date="2022" name="Mol. Ecol. Resour.">
        <title>The genomes of chicory, endive, great burdock and yacon provide insights into Asteraceae palaeo-polyploidization history and plant inulin production.</title>
        <authorList>
            <person name="Fan W."/>
            <person name="Wang S."/>
            <person name="Wang H."/>
            <person name="Wang A."/>
            <person name="Jiang F."/>
            <person name="Liu H."/>
            <person name="Zhao H."/>
            <person name="Xu D."/>
            <person name="Zhang Y."/>
        </authorList>
    </citation>
    <scope>NUCLEOTIDE SEQUENCE [LARGE SCALE GENOMIC DNA]</scope>
    <source>
        <strain evidence="2">cv. Punajuju</strain>
    </source>
</reference>
<gene>
    <name evidence="1" type="ORF">L2E82_34617</name>
</gene>
<sequence length="132" mass="14322">MNDGRPVSVSQDQSHPMAIHGDKNMKRSPTFEDVAPDIGKSYNGPTVDAGLTNRGPGAVIQDSEKPLTFGDLAAAHKNHSGTVGQSPYEEVKIPTNSDMRPNNRSSSYPEGDYQYMSGANSYNGDNFGRFNR</sequence>
<keyword evidence="2" id="KW-1185">Reference proteome</keyword>
<reference evidence="1 2" key="2">
    <citation type="journal article" date="2022" name="Mol. Ecol. Resour.">
        <title>The genomes of chicory, endive, great burdock and yacon provide insights into Asteraceae paleo-polyploidization history and plant inulin production.</title>
        <authorList>
            <person name="Fan W."/>
            <person name="Wang S."/>
            <person name="Wang H."/>
            <person name="Wang A."/>
            <person name="Jiang F."/>
            <person name="Liu H."/>
            <person name="Zhao H."/>
            <person name="Xu D."/>
            <person name="Zhang Y."/>
        </authorList>
    </citation>
    <scope>NUCLEOTIDE SEQUENCE [LARGE SCALE GENOMIC DNA]</scope>
    <source>
        <strain evidence="2">cv. Punajuju</strain>
        <tissue evidence="1">Leaves</tissue>
    </source>
</reference>
<organism evidence="1 2">
    <name type="scientific">Cichorium intybus</name>
    <name type="common">Chicory</name>
    <dbReference type="NCBI Taxonomy" id="13427"/>
    <lineage>
        <taxon>Eukaryota</taxon>
        <taxon>Viridiplantae</taxon>
        <taxon>Streptophyta</taxon>
        <taxon>Embryophyta</taxon>
        <taxon>Tracheophyta</taxon>
        <taxon>Spermatophyta</taxon>
        <taxon>Magnoliopsida</taxon>
        <taxon>eudicotyledons</taxon>
        <taxon>Gunneridae</taxon>
        <taxon>Pentapetalae</taxon>
        <taxon>asterids</taxon>
        <taxon>campanulids</taxon>
        <taxon>Asterales</taxon>
        <taxon>Asteraceae</taxon>
        <taxon>Cichorioideae</taxon>
        <taxon>Cichorieae</taxon>
        <taxon>Cichoriinae</taxon>
        <taxon>Cichorium</taxon>
    </lineage>
</organism>
<dbReference type="EMBL" id="CM042014">
    <property type="protein sequence ID" value="KAI3723196.1"/>
    <property type="molecule type" value="Genomic_DNA"/>
</dbReference>
<comment type="caution">
    <text evidence="1">The sequence shown here is derived from an EMBL/GenBank/DDBJ whole genome shotgun (WGS) entry which is preliminary data.</text>
</comment>
<accession>A0ACB9BMC8</accession>